<gene>
    <name evidence="1" type="ORF">L195_g034632</name>
    <name evidence="2" type="ORF">L195_g040866</name>
    <name evidence="3" type="ORF">L195_g041244</name>
</gene>
<dbReference type="EMBL" id="ASHM01048150">
    <property type="protein sequence ID" value="PNX85177.1"/>
    <property type="molecule type" value="Genomic_DNA"/>
</dbReference>
<evidence type="ECO:0000313" key="2">
    <source>
        <dbReference type="EMBL" id="PNX84803.1"/>
    </source>
</evidence>
<reference evidence="1 4" key="2">
    <citation type="journal article" date="2017" name="Front. Plant Sci.">
        <title>Gene Classification and Mining of Molecular Markers Useful in Red Clover (Trifolium pratense) Breeding.</title>
        <authorList>
            <person name="Istvanek J."/>
            <person name="Dluhosova J."/>
            <person name="Dluhos P."/>
            <person name="Patkova L."/>
            <person name="Nedelnik J."/>
            <person name="Repkova J."/>
        </authorList>
    </citation>
    <scope>NUCLEOTIDE SEQUENCE [LARGE SCALE GENOMIC DNA]</scope>
    <source>
        <strain evidence="4">cv. Tatra</strain>
        <tissue evidence="1">Young leaves</tissue>
    </source>
</reference>
<comment type="caution">
    <text evidence="1">The sequence shown here is derived from an EMBL/GenBank/DDBJ whole genome shotgun (WGS) entry which is preliminary data.</text>
</comment>
<dbReference type="EMBL" id="ASHM01034504">
    <property type="protein sequence ID" value="PNX78654.1"/>
    <property type="molecule type" value="Genomic_DNA"/>
</dbReference>
<name>A0A2K3LJC8_TRIPR</name>
<evidence type="ECO:0000313" key="4">
    <source>
        <dbReference type="Proteomes" id="UP000236291"/>
    </source>
</evidence>
<evidence type="ECO:0000313" key="1">
    <source>
        <dbReference type="EMBL" id="PNX78654.1"/>
    </source>
</evidence>
<evidence type="ECO:0000313" key="3">
    <source>
        <dbReference type="EMBL" id="PNX85177.1"/>
    </source>
</evidence>
<dbReference type="Proteomes" id="UP000236291">
    <property type="component" value="Unassembled WGS sequence"/>
</dbReference>
<dbReference type="AlphaFoldDB" id="A0A2K3LJC8"/>
<accession>A0A2K3LJC8</accession>
<protein>
    <submittedName>
        <fullName evidence="1">Uncharacterized protein</fullName>
    </submittedName>
</protein>
<organism evidence="1 4">
    <name type="scientific">Trifolium pratense</name>
    <name type="common">Red clover</name>
    <dbReference type="NCBI Taxonomy" id="57577"/>
    <lineage>
        <taxon>Eukaryota</taxon>
        <taxon>Viridiplantae</taxon>
        <taxon>Streptophyta</taxon>
        <taxon>Embryophyta</taxon>
        <taxon>Tracheophyta</taxon>
        <taxon>Spermatophyta</taxon>
        <taxon>Magnoliopsida</taxon>
        <taxon>eudicotyledons</taxon>
        <taxon>Gunneridae</taxon>
        <taxon>Pentapetalae</taxon>
        <taxon>rosids</taxon>
        <taxon>fabids</taxon>
        <taxon>Fabales</taxon>
        <taxon>Fabaceae</taxon>
        <taxon>Papilionoideae</taxon>
        <taxon>50 kb inversion clade</taxon>
        <taxon>NPAAA clade</taxon>
        <taxon>Hologalegina</taxon>
        <taxon>IRL clade</taxon>
        <taxon>Trifolieae</taxon>
        <taxon>Trifolium</taxon>
    </lineage>
</organism>
<dbReference type="EMBL" id="ASHM01047258">
    <property type="protein sequence ID" value="PNX84803.1"/>
    <property type="molecule type" value="Genomic_DNA"/>
</dbReference>
<sequence length="71" mass="8030">MMEIGTGNSWYIWLPENIVKKIAAIAPPQLDAGSDCLNMESNEARRVSVKGMYIKLCNFATSHEEDMRKLI</sequence>
<reference evidence="1 4" key="1">
    <citation type="journal article" date="2014" name="Am. J. Bot.">
        <title>Genome assembly and annotation for red clover (Trifolium pratense; Fabaceae).</title>
        <authorList>
            <person name="Istvanek J."/>
            <person name="Jaros M."/>
            <person name="Krenek A."/>
            <person name="Repkova J."/>
        </authorList>
    </citation>
    <scope>NUCLEOTIDE SEQUENCE [LARGE SCALE GENOMIC DNA]</scope>
    <source>
        <strain evidence="4">cv. Tatra</strain>
        <tissue evidence="1">Young leaves</tissue>
    </source>
</reference>
<proteinExistence type="predicted"/>